<organism evidence="2 3">
    <name type="scientific">Prorocentrum cordatum</name>
    <dbReference type="NCBI Taxonomy" id="2364126"/>
    <lineage>
        <taxon>Eukaryota</taxon>
        <taxon>Sar</taxon>
        <taxon>Alveolata</taxon>
        <taxon>Dinophyceae</taxon>
        <taxon>Prorocentrales</taxon>
        <taxon>Prorocentraceae</taxon>
        <taxon>Prorocentrum</taxon>
    </lineage>
</organism>
<keyword evidence="3" id="KW-1185">Reference proteome</keyword>
<reference evidence="2" key="1">
    <citation type="submission" date="2023-10" db="EMBL/GenBank/DDBJ databases">
        <authorList>
            <person name="Chen Y."/>
            <person name="Shah S."/>
            <person name="Dougan E. K."/>
            <person name="Thang M."/>
            <person name="Chan C."/>
        </authorList>
    </citation>
    <scope>NUCLEOTIDE SEQUENCE [LARGE SCALE GENOMIC DNA]</scope>
</reference>
<sequence>EAQGASLAQDANGAPECNILLVEIPPVGARRSCLRLLDEWINIDSFRAGCADWCAEASCAPWVNGSREGQLEAPWSDLAFHLVSLPWKLLFTLVPSTSLFGGKLCFMMCLAWIGLLTG</sequence>
<keyword evidence="1" id="KW-0472">Membrane</keyword>
<name>A0ABN9X289_9DINO</name>
<gene>
    <name evidence="2" type="ORF">PCOR1329_LOCUS72350</name>
</gene>
<dbReference type="EMBL" id="CAUYUJ010019664">
    <property type="protein sequence ID" value="CAK0892791.1"/>
    <property type="molecule type" value="Genomic_DNA"/>
</dbReference>
<accession>A0ABN9X289</accession>
<protein>
    <submittedName>
        <fullName evidence="2">Uncharacterized protein</fullName>
    </submittedName>
</protein>
<feature type="transmembrane region" description="Helical" evidence="1">
    <location>
        <begin position="89"/>
        <end position="115"/>
    </location>
</feature>
<feature type="non-terminal residue" evidence="2">
    <location>
        <position position="1"/>
    </location>
</feature>
<evidence type="ECO:0000313" key="2">
    <source>
        <dbReference type="EMBL" id="CAK0892791.1"/>
    </source>
</evidence>
<evidence type="ECO:0000256" key="1">
    <source>
        <dbReference type="SAM" id="Phobius"/>
    </source>
</evidence>
<proteinExistence type="predicted"/>
<evidence type="ECO:0000313" key="3">
    <source>
        <dbReference type="Proteomes" id="UP001189429"/>
    </source>
</evidence>
<keyword evidence="1" id="KW-0812">Transmembrane</keyword>
<keyword evidence="1" id="KW-1133">Transmembrane helix</keyword>
<dbReference type="Proteomes" id="UP001189429">
    <property type="component" value="Unassembled WGS sequence"/>
</dbReference>
<comment type="caution">
    <text evidence="2">The sequence shown here is derived from an EMBL/GenBank/DDBJ whole genome shotgun (WGS) entry which is preliminary data.</text>
</comment>
<feature type="non-terminal residue" evidence="2">
    <location>
        <position position="118"/>
    </location>
</feature>